<evidence type="ECO:0000256" key="1">
    <source>
        <dbReference type="ARBA" id="ARBA00023015"/>
    </source>
</evidence>
<dbReference type="Gene3D" id="1.20.120.530">
    <property type="entry name" value="GntR ligand-binding domain-like"/>
    <property type="match status" value="1"/>
</dbReference>
<name>F2F241_SOLSS</name>
<dbReference type="eggNOG" id="COG1802">
    <property type="taxonomic scope" value="Bacteria"/>
</dbReference>
<dbReference type="Proteomes" id="UP000006691">
    <property type="component" value="Chromosome"/>
</dbReference>
<dbReference type="PRINTS" id="PR00035">
    <property type="entry name" value="HTHGNTR"/>
</dbReference>
<gene>
    <name evidence="6" type="ordered locus">SSIL_0091</name>
</gene>
<dbReference type="SMART" id="SM00895">
    <property type="entry name" value="FCD"/>
    <property type="match status" value="1"/>
</dbReference>
<dbReference type="PROSITE" id="PS50949">
    <property type="entry name" value="HTH_GNTR"/>
    <property type="match status" value="1"/>
</dbReference>
<dbReference type="InterPro" id="IPR036388">
    <property type="entry name" value="WH-like_DNA-bd_sf"/>
</dbReference>
<evidence type="ECO:0000256" key="2">
    <source>
        <dbReference type="ARBA" id="ARBA00023125"/>
    </source>
</evidence>
<dbReference type="PANTHER" id="PTHR43537:SF24">
    <property type="entry name" value="GLUCONATE OPERON TRANSCRIPTIONAL REPRESSOR"/>
    <property type="match status" value="1"/>
</dbReference>
<dbReference type="AlphaFoldDB" id="F2F241"/>
<keyword evidence="3" id="KW-0804">Transcription</keyword>
<dbReference type="EMBL" id="AP012157">
    <property type="protein sequence ID" value="BAK14514.1"/>
    <property type="molecule type" value="Genomic_DNA"/>
</dbReference>
<dbReference type="CDD" id="cd07377">
    <property type="entry name" value="WHTH_GntR"/>
    <property type="match status" value="1"/>
</dbReference>
<feature type="coiled-coil region" evidence="4">
    <location>
        <begin position="98"/>
        <end position="125"/>
    </location>
</feature>
<proteinExistence type="predicted"/>
<dbReference type="SMART" id="SM00345">
    <property type="entry name" value="HTH_GNTR"/>
    <property type="match status" value="1"/>
</dbReference>
<dbReference type="InterPro" id="IPR036390">
    <property type="entry name" value="WH_DNA-bd_sf"/>
</dbReference>
<dbReference type="HOGENOM" id="CLU_017584_5_1_9"/>
<keyword evidence="7" id="KW-1185">Reference proteome</keyword>
<dbReference type="Pfam" id="PF00392">
    <property type="entry name" value="GntR"/>
    <property type="match status" value="1"/>
</dbReference>
<dbReference type="Gene3D" id="1.10.10.10">
    <property type="entry name" value="Winged helix-like DNA-binding domain superfamily/Winged helix DNA-binding domain"/>
    <property type="match status" value="1"/>
</dbReference>
<protein>
    <submittedName>
        <fullName evidence="6">Transcriptional regulator</fullName>
    </submittedName>
</protein>
<sequence length="214" mass="24694">MKFDHDLTAETLPSKIYRILREAIIKGQLQPGERLVQDELAKTLNVSRMPIREAIKQLAAEGYVTVEPHKGAVVKQFTIHELEEIYFLRAKFEPLAAAESLKTMSSQLVNQLRNLNEKMKKTDDTDEYIQLNIQFHHLLIKDCPWGKLNNIIENLWTGFPQQTPHLLPNQIATSISEHDLMVEALANNNIELTCQLLEQHITRAKYDVLKNFIQ</sequence>
<evidence type="ECO:0000313" key="6">
    <source>
        <dbReference type="EMBL" id="BAK14514.1"/>
    </source>
</evidence>
<reference evidence="7" key="1">
    <citation type="submission" date="2011-04" db="EMBL/GenBank/DDBJ databases">
        <title>Genome sequence of Solibacillus silvestris StLB046.</title>
        <authorList>
            <person name="Morohoshi T."/>
            <person name="Someya N."/>
            <person name="Ikeda T."/>
        </authorList>
    </citation>
    <scope>NUCLEOTIDE SEQUENCE [LARGE SCALE GENOMIC DNA]</scope>
    <source>
        <strain evidence="7">StLB046</strain>
    </source>
</reference>
<dbReference type="Pfam" id="PF07729">
    <property type="entry name" value="FCD"/>
    <property type="match status" value="1"/>
</dbReference>
<feature type="domain" description="HTH gntR-type" evidence="5">
    <location>
        <begin position="10"/>
        <end position="77"/>
    </location>
</feature>
<dbReference type="GO" id="GO:0003677">
    <property type="term" value="F:DNA binding"/>
    <property type="evidence" value="ECO:0007669"/>
    <property type="project" value="UniProtKB-KW"/>
</dbReference>
<evidence type="ECO:0000259" key="5">
    <source>
        <dbReference type="PROSITE" id="PS50949"/>
    </source>
</evidence>
<keyword evidence="4" id="KW-0175">Coiled coil</keyword>
<evidence type="ECO:0000313" key="7">
    <source>
        <dbReference type="Proteomes" id="UP000006691"/>
    </source>
</evidence>
<organism evidence="6 7">
    <name type="scientific">Solibacillus silvestris (strain StLB046)</name>
    <name type="common">Bacillus silvestris</name>
    <dbReference type="NCBI Taxonomy" id="1002809"/>
    <lineage>
        <taxon>Bacteria</taxon>
        <taxon>Bacillati</taxon>
        <taxon>Bacillota</taxon>
        <taxon>Bacilli</taxon>
        <taxon>Bacillales</taxon>
        <taxon>Caryophanaceae</taxon>
        <taxon>Solibacillus</taxon>
    </lineage>
</organism>
<dbReference type="InterPro" id="IPR011711">
    <property type="entry name" value="GntR_C"/>
</dbReference>
<dbReference type="SUPFAM" id="SSF48008">
    <property type="entry name" value="GntR ligand-binding domain-like"/>
    <property type="match status" value="1"/>
</dbReference>
<dbReference type="RefSeq" id="WP_014822335.1">
    <property type="nucleotide sequence ID" value="NC_018065.1"/>
</dbReference>
<dbReference type="PANTHER" id="PTHR43537">
    <property type="entry name" value="TRANSCRIPTIONAL REGULATOR, GNTR FAMILY"/>
    <property type="match status" value="1"/>
</dbReference>
<evidence type="ECO:0000256" key="3">
    <source>
        <dbReference type="ARBA" id="ARBA00023163"/>
    </source>
</evidence>
<dbReference type="KEGG" id="siv:SSIL_0091"/>
<accession>F2F241</accession>
<dbReference type="GO" id="GO:0003700">
    <property type="term" value="F:DNA-binding transcription factor activity"/>
    <property type="evidence" value="ECO:0007669"/>
    <property type="project" value="InterPro"/>
</dbReference>
<dbReference type="SUPFAM" id="SSF46785">
    <property type="entry name" value="Winged helix' DNA-binding domain"/>
    <property type="match status" value="1"/>
</dbReference>
<keyword evidence="2" id="KW-0238">DNA-binding</keyword>
<evidence type="ECO:0000256" key="4">
    <source>
        <dbReference type="SAM" id="Coils"/>
    </source>
</evidence>
<dbReference type="PATRIC" id="fig|1002809.3.peg.91"/>
<dbReference type="InterPro" id="IPR000524">
    <property type="entry name" value="Tscrpt_reg_HTH_GntR"/>
</dbReference>
<reference evidence="6 7" key="2">
    <citation type="journal article" date="2012" name="J. Biosci. Bioeng.">
        <title>Complete genome sequence and characterization of the N-acylhomoserine lactone-degrading gene of the potato leaf-associated Solibacillus silvestris.</title>
        <authorList>
            <person name="Morohoshi T."/>
            <person name="Tominaga Y."/>
            <person name="Someya N."/>
            <person name="Ikeda T."/>
        </authorList>
    </citation>
    <scope>NUCLEOTIDE SEQUENCE [LARGE SCALE GENOMIC DNA]</scope>
    <source>
        <strain evidence="6 7">StLB046</strain>
    </source>
</reference>
<keyword evidence="1" id="KW-0805">Transcription regulation</keyword>
<dbReference type="InterPro" id="IPR008920">
    <property type="entry name" value="TF_FadR/GntR_C"/>
</dbReference>
<dbReference type="STRING" id="1002809.SSIL_0091"/>